<gene>
    <name evidence="1" type="ORF">KPL71_024447</name>
</gene>
<reference evidence="2" key="1">
    <citation type="journal article" date="2023" name="Hortic. Res.">
        <title>A chromosome-level phased genome enabling allele-level studies in sweet orange: a case study on citrus Huanglongbing tolerance.</title>
        <authorList>
            <person name="Wu B."/>
            <person name="Yu Q."/>
            <person name="Deng Z."/>
            <person name="Duan Y."/>
            <person name="Luo F."/>
            <person name="Gmitter F. Jr."/>
        </authorList>
    </citation>
    <scope>NUCLEOTIDE SEQUENCE [LARGE SCALE GENOMIC DNA]</scope>
    <source>
        <strain evidence="2">cv. Valencia</strain>
    </source>
</reference>
<proteinExistence type="predicted"/>
<protein>
    <submittedName>
        <fullName evidence="1">Receptor-like protein 13</fullName>
    </submittedName>
</protein>
<dbReference type="Proteomes" id="UP000829398">
    <property type="component" value="Chromosome 8"/>
</dbReference>
<keyword evidence="2" id="KW-1185">Reference proteome</keyword>
<evidence type="ECO:0000313" key="2">
    <source>
        <dbReference type="Proteomes" id="UP000829398"/>
    </source>
</evidence>
<dbReference type="EMBL" id="CM039177">
    <property type="protein sequence ID" value="KAH9699651.1"/>
    <property type="molecule type" value="Genomic_DNA"/>
</dbReference>
<organism evidence="1 2">
    <name type="scientific">Citrus sinensis</name>
    <name type="common">Sweet orange</name>
    <name type="synonym">Citrus aurantium var. sinensis</name>
    <dbReference type="NCBI Taxonomy" id="2711"/>
    <lineage>
        <taxon>Eukaryota</taxon>
        <taxon>Viridiplantae</taxon>
        <taxon>Streptophyta</taxon>
        <taxon>Embryophyta</taxon>
        <taxon>Tracheophyta</taxon>
        <taxon>Spermatophyta</taxon>
        <taxon>Magnoliopsida</taxon>
        <taxon>eudicotyledons</taxon>
        <taxon>Gunneridae</taxon>
        <taxon>Pentapetalae</taxon>
        <taxon>rosids</taxon>
        <taxon>malvids</taxon>
        <taxon>Sapindales</taxon>
        <taxon>Rutaceae</taxon>
        <taxon>Aurantioideae</taxon>
        <taxon>Citrus</taxon>
    </lineage>
</organism>
<evidence type="ECO:0000313" key="1">
    <source>
        <dbReference type="EMBL" id="KAH9699651.1"/>
    </source>
</evidence>
<sequence>MERKNDGGLHKSIKRNGDGEANFRNCNHEKELTKLNEKMDGMTFNLVAVRHELGELKRNNLDTYALVQKMYSVVEALERNITHMQSHAWKEKMNSSSKDVQNSKNESSGQNFVEKGDEFGVKIAEIKDKIEDACDENLSLKNLFVYRKQKENQIFHNVVKKDKAMDAVDFVDLVSSVEVDAIEDKKIISCYAEYLTRKESLKQDNETRNWFLPTLFGQIVANVSGVSTIDRSEIEISVRKHNICEFYMGALKRCEKIYVPLYDGLAKHWYLVIMNIKDKTAEIWDSLPNSEIEPNHRQEIVKQNLHALDLVLLRDIAFNFPSDWYFVDFDILYPNNVPIQPNGNDCGLYVMKFMETPCEMLFPTYKYESDEERFRLALLLVNGDANEVRDSVIQKALSFRGPKTNVIATSKVRTKVASQKKHRSINKVRTVIDDENNLDCCQWEGIECNNTTGSVIKLDLAQTRKWESAKWYMNASLFTPFQQLESLDLIGNNIADCVKNEGLERLSRLNNLKFLFLDDNYFNNSIFSSLGGLSSLRHLSLAVNRLNGSDDIKGLDSLSNLEELDMSFNAIDNLVVPKGLERLSRLTNLKFLYLNDNHFNNSIFSSLGGLSSLRHLSLADNRLNGSIDIKGLNSLSNLEELDMTGNAIENLVVPKGGSEIRMIDGSKVLQSIGSLPSLKTLCLSYTNFTGTVVNQELHNFTNLEELILGKSDLHVSQLLPSIASFTSLKYLSMGGCILTGAVHGQDFRKFKNLENLDMNLVYVDVNTSFLQIVGESMPSLKFLSLTDSILNKNTILDQGLCQLVHLQELHIGGNDLRGSLPWCLANMTSLQVLDASSNQLTGNISPGLCELVFLRELSIHNNDLRGSLPLCMANLTSLRVLDVSYNQLTENISSSLMHLISMEELIISNNHFFQIPISLEPLFNLSKLKTFDGEICAKTESHYNSLTPKFQLTSISLSGYIDGGTFPKFLYHQHDLKNADLSHLNLSGKFPNWLLENNTNLETLLLANNSLFGSFRMPIHSHQKLAILNVSNNFFQGHIPVEIGTYLPGLTDLNLSRNAFNSSIPSSFADMKMLKRLDISYNQLTGEIPERMATGCFSLEILALSNNSLQGHIFSKKFNLTNLMRLQLDGNKFIGEIPESLSKCYLLAGLYLSDNHLSGEIPRWLGNLSILEDIIMPNNNLEGPIPIEFCQLYFLTILDLSNNAIFGTLPSCFSPASIEQVHLSKNRIEGRLESIIHDSPNLVTLDLSYNRLHGSIPNRIERLPKLNYILLANNYIEGEIPVQLCHLKEVQLIDLSHNNLSGHIPPCLVNTSLSEGHHEAVAPTSSLLGQLPASPPSESEAASGPPMGKEETVQFTTKNMSYYYQGRILTSMSGIDLSCNKLTGEIPTQIGYLTRIHALNLSHNNLTGTIPTTFSNLKQIESLDLSYNLLHGKIPSQLTVLTTLAVFRVAYNNLSGKIPDRVAQFSTFEEDSYEGNPFLCGWPLSKSCNDSGLSAVTPEAYTENEEGDSLIDMDSFLITFTVSYGIVILGIIGVLYVNPYWRRRWFYLVEVCMTSCYYFVADNLVPRRFYGGWM</sequence>
<name>A0ACB8ITJ2_CITSI</name>
<accession>A0ACB8ITJ2</accession>
<comment type="caution">
    <text evidence="1">The sequence shown here is derived from an EMBL/GenBank/DDBJ whole genome shotgun (WGS) entry which is preliminary data.</text>
</comment>